<evidence type="ECO:0000313" key="1">
    <source>
        <dbReference type="EMBL" id="EFO94951.1"/>
    </source>
</evidence>
<protein>
    <submittedName>
        <fullName evidence="1">Uncharacterized protein</fullName>
    </submittedName>
</protein>
<evidence type="ECO:0000313" key="2">
    <source>
        <dbReference type="Proteomes" id="UP000008281"/>
    </source>
</evidence>
<proteinExistence type="predicted"/>
<reference evidence="1" key="1">
    <citation type="submission" date="2007-07" db="EMBL/GenBank/DDBJ databases">
        <title>PCAP assembly of the Caenorhabditis remanei genome.</title>
        <authorList>
            <consortium name="The Caenorhabditis remanei Sequencing Consortium"/>
            <person name="Wilson R.K."/>
        </authorList>
    </citation>
    <scope>NUCLEOTIDE SEQUENCE [LARGE SCALE GENOMIC DNA]</scope>
    <source>
        <strain evidence="1">PB4641</strain>
    </source>
</reference>
<keyword evidence="2" id="KW-1185">Reference proteome</keyword>
<accession>E3LIR6</accession>
<dbReference type="EMBL" id="DS268409">
    <property type="protein sequence ID" value="EFO94951.1"/>
    <property type="molecule type" value="Genomic_DNA"/>
</dbReference>
<gene>
    <name evidence="1" type="ORF">CRE_09008</name>
</gene>
<sequence>MAKGKCGFATYRICPVSQLHTPDGIYIVQLGDATVVSSTVNVSLRPSKNLNHSKFQHYSLFVNGSNTTFTDHVSLRRANS</sequence>
<dbReference type="HOGENOM" id="CLU_2592053_0_0_1"/>
<organism evidence="2">
    <name type="scientific">Caenorhabditis remanei</name>
    <name type="common">Caenorhabditis vulgaris</name>
    <dbReference type="NCBI Taxonomy" id="31234"/>
    <lineage>
        <taxon>Eukaryota</taxon>
        <taxon>Metazoa</taxon>
        <taxon>Ecdysozoa</taxon>
        <taxon>Nematoda</taxon>
        <taxon>Chromadorea</taxon>
        <taxon>Rhabditida</taxon>
        <taxon>Rhabditina</taxon>
        <taxon>Rhabditomorpha</taxon>
        <taxon>Rhabditoidea</taxon>
        <taxon>Rhabditidae</taxon>
        <taxon>Peloderinae</taxon>
        <taxon>Caenorhabditis</taxon>
    </lineage>
</organism>
<dbReference type="AlphaFoldDB" id="E3LIR6"/>
<name>E3LIR6_CAERE</name>
<dbReference type="InParanoid" id="E3LIR6"/>
<dbReference type="Proteomes" id="UP000008281">
    <property type="component" value="Unassembled WGS sequence"/>
</dbReference>